<proteinExistence type="predicted"/>
<organism evidence="1 2">
    <name type="scientific">Romanomermis culicivorax</name>
    <name type="common">Nematode worm</name>
    <dbReference type="NCBI Taxonomy" id="13658"/>
    <lineage>
        <taxon>Eukaryota</taxon>
        <taxon>Metazoa</taxon>
        <taxon>Ecdysozoa</taxon>
        <taxon>Nematoda</taxon>
        <taxon>Enoplea</taxon>
        <taxon>Dorylaimia</taxon>
        <taxon>Mermithida</taxon>
        <taxon>Mermithoidea</taxon>
        <taxon>Mermithidae</taxon>
        <taxon>Romanomermis</taxon>
    </lineage>
</organism>
<reference evidence="2" key="1">
    <citation type="submission" date="2022-11" db="UniProtKB">
        <authorList>
            <consortium name="WormBaseParasite"/>
        </authorList>
    </citation>
    <scope>IDENTIFICATION</scope>
</reference>
<sequence length="161" mass="18148">MSVDEPETPKIYLLEGGANGHSLNRPLDDIVGDDKSEVNRLASDGTEGHQHSSNKDASQTILPSRRLFAFFQYLGYIEEFLLGIYKDRYKNIMDQQTSDLMHEHSKDKLTAGKRGSVSDDIKTNLSQRLAQAKIHRFLIIITNRTEVPKVENLGRAPNHAT</sequence>
<dbReference type="AlphaFoldDB" id="A0A915J7M5"/>
<accession>A0A915J7M5</accession>
<name>A0A915J7M5_ROMCU</name>
<protein>
    <submittedName>
        <fullName evidence="2">Helitron helicase-like domain-containing protein</fullName>
    </submittedName>
</protein>
<dbReference type="WBParaSite" id="nRc.2.0.1.t21749-RA">
    <property type="protein sequence ID" value="nRc.2.0.1.t21749-RA"/>
    <property type="gene ID" value="nRc.2.0.1.g21749"/>
</dbReference>
<evidence type="ECO:0000313" key="1">
    <source>
        <dbReference type="Proteomes" id="UP000887565"/>
    </source>
</evidence>
<evidence type="ECO:0000313" key="2">
    <source>
        <dbReference type="WBParaSite" id="nRc.2.0.1.t21749-RA"/>
    </source>
</evidence>
<keyword evidence="1" id="KW-1185">Reference proteome</keyword>
<dbReference type="Proteomes" id="UP000887565">
    <property type="component" value="Unplaced"/>
</dbReference>